<evidence type="ECO:0000256" key="4">
    <source>
        <dbReference type="ARBA" id="ARBA00022448"/>
    </source>
</evidence>
<evidence type="ECO:0000259" key="19">
    <source>
        <dbReference type="PROSITE" id="PS51192"/>
    </source>
</evidence>
<evidence type="ECO:0000256" key="10">
    <source>
        <dbReference type="ARBA" id="ARBA00022840"/>
    </source>
</evidence>
<dbReference type="EMBL" id="ACGK02000001">
    <property type="protein sequence ID" value="EGF23115.1"/>
    <property type="molecule type" value="Genomic_DNA"/>
</dbReference>
<dbReference type="PRINTS" id="PR00906">
    <property type="entry name" value="SECA"/>
</dbReference>
<dbReference type="SMART" id="SM00957">
    <property type="entry name" value="SecA_DEAD"/>
    <property type="match status" value="1"/>
</dbReference>
<dbReference type="InterPro" id="IPR020937">
    <property type="entry name" value="SecA_CS"/>
</dbReference>
<evidence type="ECO:0000256" key="7">
    <source>
        <dbReference type="ARBA" id="ARBA00022723"/>
    </source>
</evidence>
<dbReference type="SMART" id="SM00958">
    <property type="entry name" value="SecA_PP_bind"/>
    <property type="match status" value="1"/>
</dbReference>
<comment type="function">
    <text evidence="15">Part of the Sec protein translocase complex. Interacts with the SecYEG preprotein conducting channel. Has a central role in coupling the hydrolysis of ATP to the transfer of proteins into and across the cell membrane, serving as an ATP-driven molecular motor driving the stepwise translocation of polypeptide chains across the membrane.</text>
</comment>
<dbReference type="NCBIfam" id="TIGR00963">
    <property type="entry name" value="secA"/>
    <property type="match status" value="1"/>
</dbReference>
<evidence type="ECO:0000256" key="17">
    <source>
        <dbReference type="SAM" id="Coils"/>
    </source>
</evidence>
<dbReference type="CDD" id="cd17928">
    <property type="entry name" value="DEXDc_SecA"/>
    <property type="match status" value="1"/>
</dbReference>
<dbReference type="OrthoDB" id="9805579at2"/>
<evidence type="ECO:0000256" key="12">
    <source>
        <dbReference type="ARBA" id="ARBA00022967"/>
    </source>
</evidence>
<feature type="domain" description="SecA family profile" evidence="21">
    <location>
        <begin position="2"/>
        <end position="612"/>
    </location>
</feature>
<dbReference type="InterPro" id="IPR011116">
    <property type="entry name" value="SecA_Wing/Scaffold"/>
</dbReference>
<dbReference type="FunFam" id="3.40.50.300:FF:000334">
    <property type="entry name" value="Protein translocase subunit SecA"/>
    <property type="match status" value="1"/>
</dbReference>
<accession>F1T594</accession>
<feature type="domain" description="Helicase C-terminal" evidence="20">
    <location>
        <begin position="411"/>
        <end position="620"/>
    </location>
</feature>
<evidence type="ECO:0000256" key="5">
    <source>
        <dbReference type="ARBA" id="ARBA00022475"/>
    </source>
</evidence>
<proteinExistence type="inferred from homology"/>
<keyword evidence="6 15" id="KW-0963">Cytoplasm</keyword>
<dbReference type="InterPro" id="IPR044722">
    <property type="entry name" value="SecA_SF2_C"/>
</dbReference>
<keyword evidence="23" id="KW-1185">Reference proteome</keyword>
<feature type="binding site" evidence="15">
    <location>
        <position position="86"/>
    </location>
    <ligand>
        <name>ATP</name>
        <dbReference type="ChEBI" id="CHEBI:30616"/>
    </ligand>
</feature>
<evidence type="ECO:0000256" key="13">
    <source>
        <dbReference type="ARBA" id="ARBA00023010"/>
    </source>
</evidence>
<dbReference type="AlphaFoldDB" id="F1T594"/>
<dbReference type="GO" id="GO:0005829">
    <property type="term" value="C:cytosol"/>
    <property type="evidence" value="ECO:0007669"/>
    <property type="project" value="TreeGrafter"/>
</dbReference>
<feature type="coiled-coil region" evidence="17">
    <location>
        <begin position="20"/>
        <end position="47"/>
    </location>
</feature>
<dbReference type="PROSITE" id="PS01312">
    <property type="entry name" value="SECA"/>
    <property type="match status" value="1"/>
</dbReference>
<evidence type="ECO:0000256" key="14">
    <source>
        <dbReference type="ARBA" id="ARBA00023136"/>
    </source>
</evidence>
<dbReference type="FunFam" id="3.90.1440.10:FF:000002">
    <property type="entry name" value="Protein translocase subunit SecA"/>
    <property type="match status" value="1"/>
</dbReference>
<keyword evidence="10 15" id="KW-0067">ATP-binding</keyword>
<dbReference type="Pfam" id="PF07516">
    <property type="entry name" value="SecA_SW"/>
    <property type="match status" value="1"/>
</dbReference>
<dbReference type="GO" id="GO:0005524">
    <property type="term" value="F:ATP binding"/>
    <property type="evidence" value="ECO:0007669"/>
    <property type="project" value="UniProtKB-UniRule"/>
</dbReference>
<dbReference type="InterPro" id="IPR004027">
    <property type="entry name" value="SEC_C_motif"/>
</dbReference>
<feature type="binding site" evidence="15">
    <location>
        <position position="493"/>
    </location>
    <ligand>
        <name>ATP</name>
        <dbReference type="ChEBI" id="CHEBI:30616"/>
    </ligand>
</feature>
<evidence type="ECO:0000256" key="3">
    <source>
        <dbReference type="ARBA" id="ARBA00007650"/>
    </source>
</evidence>
<dbReference type="GO" id="GO:0005886">
    <property type="term" value="C:plasma membrane"/>
    <property type="evidence" value="ECO:0007669"/>
    <property type="project" value="UniProtKB-SubCell"/>
</dbReference>
<dbReference type="InterPro" id="IPR001650">
    <property type="entry name" value="Helicase_C-like"/>
</dbReference>
<dbReference type="GO" id="GO:0006605">
    <property type="term" value="P:protein targeting"/>
    <property type="evidence" value="ECO:0007669"/>
    <property type="project" value="UniProtKB-UniRule"/>
</dbReference>
<feature type="binding site" evidence="15">
    <location>
        <begin position="104"/>
        <end position="108"/>
    </location>
    <ligand>
        <name>ATP</name>
        <dbReference type="ChEBI" id="CHEBI:30616"/>
    </ligand>
</feature>
<dbReference type="EC" id="7.4.2.8" evidence="15"/>
<keyword evidence="12 15" id="KW-1278">Translocase</keyword>
<dbReference type="GO" id="GO:0043952">
    <property type="term" value="P:protein transport by the Sec complex"/>
    <property type="evidence" value="ECO:0007669"/>
    <property type="project" value="UniProtKB-ARBA"/>
</dbReference>
<dbReference type="Gene3D" id="3.40.50.300">
    <property type="entry name" value="P-loop containing nucleotide triphosphate hydrolases"/>
    <property type="match status" value="2"/>
</dbReference>
<dbReference type="RefSeq" id="WP_006302170.1">
    <property type="nucleotide sequence ID" value="NZ_ACGK02000001.1"/>
</dbReference>
<dbReference type="PROSITE" id="PS51194">
    <property type="entry name" value="HELICASE_CTER"/>
    <property type="match status" value="1"/>
</dbReference>
<dbReference type="GO" id="GO:0008564">
    <property type="term" value="F:protein-exporting ATPase activity"/>
    <property type="evidence" value="ECO:0007669"/>
    <property type="project" value="UniProtKB-EC"/>
</dbReference>
<dbReference type="Pfam" id="PF07517">
    <property type="entry name" value="SecA_DEAD"/>
    <property type="match status" value="1"/>
</dbReference>
<comment type="caution">
    <text evidence="22">The sequence shown here is derived from an EMBL/GenBank/DDBJ whole genome shotgun (WGS) entry which is preliminary data.</text>
</comment>
<evidence type="ECO:0000313" key="22">
    <source>
        <dbReference type="EMBL" id="EGF23115.1"/>
    </source>
</evidence>
<dbReference type="InterPro" id="IPR036266">
    <property type="entry name" value="SecA_Wing/Scaffold_sf"/>
</dbReference>
<dbReference type="SUPFAM" id="SSF81767">
    <property type="entry name" value="Pre-protein crosslinking domain of SecA"/>
    <property type="match status" value="1"/>
</dbReference>
<dbReference type="InterPro" id="IPR011130">
    <property type="entry name" value="SecA_preprotein_X-link_dom"/>
</dbReference>
<comment type="catalytic activity">
    <reaction evidence="15">
        <text>ATP + H2O + cellular proteinSide 1 = ADP + phosphate + cellular proteinSide 2.</text>
        <dbReference type="EC" id="7.4.2.8"/>
    </reaction>
</comment>
<dbReference type="GO" id="GO:0031522">
    <property type="term" value="C:cell envelope Sec protein transport complex"/>
    <property type="evidence" value="ECO:0007669"/>
    <property type="project" value="TreeGrafter"/>
</dbReference>
<evidence type="ECO:0000313" key="23">
    <source>
        <dbReference type="Proteomes" id="UP000005947"/>
    </source>
</evidence>
<keyword evidence="8 15" id="KW-0547">Nucleotide-binding</keyword>
<dbReference type="InterPro" id="IPR000185">
    <property type="entry name" value="SecA"/>
</dbReference>
<dbReference type="InterPro" id="IPR014018">
    <property type="entry name" value="SecA_motor_DEAD"/>
</dbReference>
<dbReference type="InterPro" id="IPR011115">
    <property type="entry name" value="SecA_DEAD"/>
</dbReference>
<dbReference type="Pfam" id="PF21090">
    <property type="entry name" value="P-loop_SecA"/>
    <property type="match status" value="1"/>
</dbReference>
<name>F1T594_9ACTN</name>
<dbReference type="GO" id="GO:0065002">
    <property type="term" value="P:intracellular protein transmembrane transport"/>
    <property type="evidence" value="ECO:0007669"/>
    <property type="project" value="UniProtKB-UniRule"/>
</dbReference>
<evidence type="ECO:0000256" key="6">
    <source>
        <dbReference type="ARBA" id="ARBA00022490"/>
    </source>
</evidence>
<feature type="compositionally biased region" description="Basic and acidic residues" evidence="18">
    <location>
        <begin position="847"/>
        <end position="886"/>
    </location>
</feature>
<dbReference type="PANTHER" id="PTHR30612">
    <property type="entry name" value="SECA INNER MEMBRANE COMPONENT OF SEC PROTEIN SECRETION SYSTEM"/>
    <property type="match status" value="1"/>
</dbReference>
<comment type="cofactor">
    <cofactor evidence="1">
        <name>Zn(2+)</name>
        <dbReference type="ChEBI" id="CHEBI:29105"/>
    </cofactor>
</comment>
<dbReference type="Pfam" id="PF02810">
    <property type="entry name" value="SEC-C"/>
    <property type="match status" value="1"/>
</dbReference>
<dbReference type="SUPFAM" id="SSF81886">
    <property type="entry name" value="Helical scaffold and wing domains of SecA"/>
    <property type="match status" value="1"/>
</dbReference>
<dbReference type="PROSITE" id="PS51196">
    <property type="entry name" value="SECA_MOTOR_DEAD"/>
    <property type="match status" value="1"/>
</dbReference>
<dbReference type="eggNOG" id="COG0653">
    <property type="taxonomic scope" value="Bacteria"/>
</dbReference>
<evidence type="ECO:0000256" key="16">
    <source>
        <dbReference type="RuleBase" id="RU003874"/>
    </source>
</evidence>
<comment type="subunit">
    <text evidence="15">Monomer and homodimer. Part of the essential Sec protein translocation apparatus which comprises SecA, SecYEG and auxiliary proteins SecDF. Other proteins may also be involved.</text>
</comment>
<gene>
    <name evidence="15 22" type="primary">secA</name>
    <name evidence="22" type="ORF">HMPREF0091_10062</name>
</gene>
<comment type="subcellular location">
    <subcellularLocation>
        <location evidence="15">Cell membrane</location>
        <topology evidence="15">Peripheral membrane protein</topology>
        <orientation evidence="15">Cytoplasmic side</orientation>
    </subcellularLocation>
    <subcellularLocation>
        <location evidence="15">Cytoplasm</location>
    </subcellularLocation>
    <subcellularLocation>
        <location evidence="2">Membrane</location>
        <topology evidence="2">Peripheral membrane protein</topology>
    </subcellularLocation>
    <text evidence="15">Distribution is 50-50.</text>
</comment>
<evidence type="ECO:0000256" key="1">
    <source>
        <dbReference type="ARBA" id="ARBA00001947"/>
    </source>
</evidence>
<evidence type="ECO:0000256" key="18">
    <source>
        <dbReference type="SAM" id="MobiDB-lite"/>
    </source>
</evidence>
<dbReference type="HAMAP" id="MF_01382">
    <property type="entry name" value="SecA"/>
    <property type="match status" value="1"/>
</dbReference>
<dbReference type="FunFam" id="3.40.50.300:FF:000113">
    <property type="entry name" value="Preprotein translocase subunit SecA"/>
    <property type="match status" value="1"/>
</dbReference>
<dbReference type="GO" id="GO:0017038">
    <property type="term" value="P:protein import"/>
    <property type="evidence" value="ECO:0007669"/>
    <property type="project" value="InterPro"/>
</dbReference>
<keyword evidence="14 15" id="KW-0472">Membrane</keyword>
<sequence length="903" mass="102535">MPNLFSRLLSRGADKQLKEFQQIAQLVNEQEEAIQALSDEQLQHKTQEFKERFSQGETLDELLPEAFAAVREASRRVLGMRHFDVQVIGGIALHHGTIAEMRTGEGKTLVSTLAGYLNAIPEKGVHIVTVNDYLARRDSQQMAQIYNFMGMKVGLLQNGMQLSDKKPSYSADVTYGTNSEFGFDYLRDNMVTQASQRVQRGHYFAIVDEVDSILIDEARTPLIISGAGTKSATTYKDFARAVRDLKPELDFDMDEAKHTIAATDTGLKKIETRLGIDNIYADMSGQLVNHLQQALKAQYMFHRDQQYVVADGEVKIVDEFTGRIMEGRRYSEGLHQAIEAKEGVYVREENQTLATITLQNYFRLYDKLSGMTGTAMTEDAEFREIYHLPVQAIPTNRPVQRRDLDDLVYRTVDAKFNAVAQDVIKRHAKGQPCLVGTVSIESSERLSRILDKRGIKHEVLNAKFHEREAQIVAQAGREGAVTIATNMAGRGTDILLGGNPDELAREFMREQGLNPDEVDEPIFNEFKIRAKSVCEREKKEVLAAGGLCVIGTERHESRRIDNQLRGRSGRQGDPGVTQFYLSLDDDLMRLFGGDRMDRIAGLMEKYQMPDDMPIKAKLVTKAVEGAQRKVEEINFAMRKNVLDYDDVMNTQRQVIYEERNKILDGKDLVAHIHEVTQDTVERFTTHFCSQDLDPDDWDLEGLKKWMIDLTGNEEVPNLPDSGSYDELVDFVYDFVEDCYREKSERLSDDIMKELSAQVMLRVIDTRWMAYLQEMDYLKTGIGLRGFGQRDPLVEYKTEAFAAFTELVNTMYEDFLRTILHIELMASPAPHENTNLEAARYSGPQDVDGDHGPKHFRDLESPHADGKPAPYRKSDQDPYAHVGRNEECPCGSGLKFKNCHGRNR</sequence>
<keyword evidence="17" id="KW-0175">Coiled coil</keyword>
<dbReference type="GeneID" id="93210704"/>
<evidence type="ECO:0000256" key="9">
    <source>
        <dbReference type="ARBA" id="ARBA00022833"/>
    </source>
</evidence>
<dbReference type="Proteomes" id="UP000005947">
    <property type="component" value="Unassembled WGS sequence"/>
</dbReference>
<reference evidence="22 23" key="1">
    <citation type="submission" date="2011-02" db="EMBL/GenBank/DDBJ databases">
        <authorList>
            <person name="Muzny D."/>
            <person name="Qin X."/>
            <person name="Buhay C."/>
            <person name="Dugan-Rocha S."/>
            <person name="Ding Y."/>
            <person name="Chen G."/>
            <person name="Hawes A."/>
            <person name="Holder M."/>
            <person name="Jhangiani S."/>
            <person name="Johnson A."/>
            <person name="Khan Z."/>
            <person name="Li Z."/>
            <person name="Liu W."/>
            <person name="Liu X."/>
            <person name="Perez L."/>
            <person name="Shen H."/>
            <person name="Wang Q."/>
            <person name="Watt J."/>
            <person name="Xi L."/>
            <person name="Xin Y."/>
            <person name="Zhou J."/>
            <person name="Deng J."/>
            <person name="Jiang H."/>
            <person name="Liu Y."/>
            <person name="Qu J."/>
            <person name="Song X.-Z."/>
            <person name="Zhang L."/>
            <person name="Villasana D."/>
            <person name="Johnson A."/>
            <person name="Liu J."/>
            <person name="Liyanage D."/>
            <person name="Lorensuhewa L."/>
            <person name="Robinson T."/>
            <person name="Song A."/>
            <person name="Song B.-B."/>
            <person name="Dinh H."/>
            <person name="Thornton R."/>
            <person name="Coyle M."/>
            <person name="Francisco L."/>
            <person name="Jackson L."/>
            <person name="Javaid M."/>
            <person name="Korchina V."/>
            <person name="Kovar C."/>
            <person name="Mata R."/>
            <person name="Mathew T."/>
            <person name="Ngo R."/>
            <person name="Nguyen L."/>
            <person name="Nguyen N."/>
            <person name="Okwuonu G."/>
            <person name="Ongeri F."/>
            <person name="Pham C."/>
            <person name="Simmons D."/>
            <person name="Wilczek-Boney K."/>
            <person name="Hale W."/>
            <person name="Jakkamsetti A."/>
            <person name="Pham P."/>
            <person name="Ruth R."/>
            <person name="San Lucas F."/>
            <person name="Warren J."/>
            <person name="Zhang J."/>
            <person name="Zhao Z."/>
            <person name="Zhou C."/>
            <person name="Zhu D."/>
            <person name="Lee S."/>
            <person name="Bess C."/>
            <person name="Blankenburg K."/>
            <person name="Forbes L."/>
            <person name="Fu Q."/>
            <person name="Gubbala S."/>
            <person name="Hirani K."/>
            <person name="Jayaseelan J.C."/>
            <person name="Lara F."/>
            <person name="Munidasa M."/>
            <person name="Palculict T."/>
            <person name="Patil S."/>
            <person name="Pu L.-L."/>
            <person name="Saada N."/>
            <person name="Tang L."/>
            <person name="Weissenberger G."/>
            <person name="Zhu Y."/>
            <person name="Hemphill L."/>
            <person name="Shang Y."/>
            <person name="Youmans B."/>
            <person name="Ayvaz T."/>
            <person name="Ross M."/>
            <person name="Santibanez J."/>
            <person name="Aqrawi P."/>
            <person name="Gross S."/>
            <person name="Joshi V."/>
            <person name="Fowler G."/>
            <person name="Nazareth L."/>
            <person name="Reid J."/>
            <person name="Worley K."/>
            <person name="Petrosino J."/>
            <person name="Highlander S."/>
            <person name="Gibbs R."/>
        </authorList>
    </citation>
    <scope>NUCLEOTIDE SEQUENCE [LARGE SCALE GENOMIC DNA]</scope>
    <source>
        <strain evidence="22 23">DSM 15829</strain>
    </source>
</reference>
<keyword evidence="7" id="KW-0479">Metal-binding</keyword>
<keyword evidence="5 15" id="KW-1003">Cell membrane</keyword>
<evidence type="ECO:0000256" key="15">
    <source>
        <dbReference type="HAMAP-Rule" id="MF_01382"/>
    </source>
</evidence>
<evidence type="ECO:0000259" key="21">
    <source>
        <dbReference type="PROSITE" id="PS51196"/>
    </source>
</evidence>
<dbReference type="SUPFAM" id="SSF52540">
    <property type="entry name" value="P-loop containing nucleoside triphosphate hydrolases"/>
    <property type="match status" value="2"/>
</dbReference>
<evidence type="ECO:0000259" key="20">
    <source>
        <dbReference type="PROSITE" id="PS51194"/>
    </source>
</evidence>
<evidence type="ECO:0000256" key="11">
    <source>
        <dbReference type="ARBA" id="ARBA00022927"/>
    </source>
</evidence>
<keyword evidence="11 15" id="KW-0653">Protein transport</keyword>
<keyword evidence="13 15" id="KW-0811">Translocation</keyword>
<evidence type="ECO:0000256" key="8">
    <source>
        <dbReference type="ARBA" id="ARBA00022741"/>
    </source>
</evidence>
<organism evidence="22 23">
    <name type="scientific">Fannyhessea vaginae DSM 15829</name>
    <dbReference type="NCBI Taxonomy" id="525256"/>
    <lineage>
        <taxon>Bacteria</taxon>
        <taxon>Bacillati</taxon>
        <taxon>Actinomycetota</taxon>
        <taxon>Coriobacteriia</taxon>
        <taxon>Coriobacteriales</taxon>
        <taxon>Atopobiaceae</taxon>
        <taxon>Fannyhessea</taxon>
    </lineage>
</organism>
<dbReference type="Gene3D" id="3.90.1440.10">
    <property type="entry name" value="SecA, preprotein cross-linking domain"/>
    <property type="match status" value="1"/>
</dbReference>
<dbReference type="PANTHER" id="PTHR30612:SF0">
    <property type="entry name" value="CHLOROPLAST PROTEIN-TRANSPORTING ATPASE"/>
    <property type="match status" value="1"/>
</dbReference>
<protein>
    <recommendedName>
        <fullName evidence="15 16">Protein translocase subunit SecA</fullName>
        <ecNumber evidence="15">7.4.2.8</ecNumber>
    </recommendedName>
</protein>
<keyword evidence="4 15" id="KW-0813">Transport</keyword>
<dbReference type="Gene3D" id="1.10.3060.10">
    <property type="entry name" value="Helical scaffold and wing domains of SecA"/>
    <property type="match status" value="1"/>
</dbReference>
<comment type="similarity">
    <text evidence="3 15 16">Belongs to the SecA family.</text>
</comment>
<dbReference type="InterPro" id="IPR036670">
    <property type="entry name" value="SecA_X-link_sf"/>
</dbReference>
<dbReference type="InterPro" id="IPR014001">
    <property type="entry name" value="Helicase_ATP-bd"/>
</dbReference>
<dbReference type="CDD" id="cd18803">
    <property type="entry name" value="SF2_C_secA"/>
    <property type="match status" value="1"/>
</dbReference>
<dbReference type="InterPro" id="IPR027417">
    <property type="entry name" value="P-loop_NTPase"/>
</dbReference>
<dbReference type="PROSITE" id="PS51192">
    <property type="entry name" value="HELICASE_ATP_BIND_1"/>
    <property type="match status" value="1"/>
</dbReference>
<feature type="region of interest" description="Disordered" evidence="18">
    <location>
        <begin position="840"/>
        <end position="903"/>
    </location>
</feature>
<dbReference type="GO" id="GO:0046872">
    <property type="term" value="F:metal ion binding"/>
    <property type="evidence" value="ECO:0007669"/>
    <property type="project" value="UniProtKB-KW"/>
</dbReference>
<evidence type="ECO:0000256" key="2">
    <source>
        <dbReference type="ARBA" id="ARBA00004170"/>
    </source>
</evidence>
<dbReference type="NCBIfam" id="NF009538">
    <property type="entry name" value="PRK12904.1"/>
    <property type="match status" value="1"/>
</dbReference>
<keyword evidence="9" id="KW-0862">Zinc</keyword>
<feature type="domain" description="Helicase ATP-binding" evidence="19">
    <location>
        <begin position="88"/>
        <end position="248"/>
    </location>
</feature>
<dbReference type="Pfam" id="PF01043">
    <property type="entry name" value="SecA_PP_bind"/>
    <property type="match status" value="1"/>
</dbReference>